<gene>
    <name evidence="2" type="ORF">Aglo03_03740</name>
</gene>
<proteinExistence type="predicted"/>
<evidence type="ECO:0000313" key="2">
    <source>
        <dbReference type="EMBL" id="GLW89558.1"/>
    </source>
</evidence>
<keyword evidence="3" id="KW-1185">Reference proteome</keyword>
<reference evidence="2" key="1">
    <citation type="submission" date="2023-02" db="EMBL/GenBank/DDBJ databases">
        <title>Actinokineospora globicatena NBRC 15670.</title>
        <authorList>
            <person name="Ichikawa N."/>
            <person name="Sato H."/>
            <person name="Tonouchi N."/>
        </authorList>
    </citation>
    <scope>NUCLEOTIDE SEQUENCE</scope>
    <source>
        <strain evidence="2">NBRC 15670</strain>
    </source>
</reference>
<dbReference type="EMBL" id="BSSD01000001">
    <property type="protein sequence ID" value="GLW89558.1"/>
    <property type="molecule type" value="Genomic_DNA"/>
</dbReference>
<dbReference type="AlphaFoldDB" id="A0A9W6QFM0"/>
<name>A0A9W6QFM0_9PSEU</name>
<feature type="region of interest" description="Disordered" evidence="1">
    <location>
        <begin position="1"/>
        <end position="27"/>
    </location>
</feature>
<protein>
    <submittedName>
        <fullName evidence="2">Uncharacterized protein</fullName>
    </submittedName>
</protein>
<sequence>MATVDSALRSATAAGDPTQRNSGRALPTSEYRALMAFSALSRSAGSHDSACAIHSHPLEPHTGYPSHVTVQEARPR</sequence>
<dbReference type="Proteomes" id="UP001165042">
    <property type="component" value="Unassembled WGS sequence"/>
</dbReference>
<feature type="region of interest" description="Disordered" evidence="1">
    <location>
        <begin position="52"/>
        <end position="76"/>
    </location>
</feature>
<evidence type="ECO:0000313" key="3">
    <source>
        <dbReference type="Proteomes" id="UP001165042"/>
    </source>
</evidence>
<comment type="caution">
    <text evidence="2">The sequence shown here is derived from an EMBL/GenBank/DDBJ whole genome shotgun (WGS) entry which is preliminary data.</text>
</comment>
<organism evidence="2 3">
    <name type="scientific">Actinokineospora globicatena</name>
    <dbReference type="NCBI Taxonomy" id="103729"/>
    <lineage>
        <taxon>Bacteria</taxon>
        <taxon>Bacillati</taxon>
        <taxon>Actinomycetota</taxon>
        <taxon>Actinomycetes</taxon>
        <taxon>Pseudonocardiales</taxon>
        <taxon>Pseudonocardiaceae</taxon>
        <taxon>Actinokineospora</taxon>
    </lineage>
</organism>
<accession>A0A9W6QFM0</accession>
<evidence type="ECO:0000256" key="1">
    <source>
        <dbReference type="SAM" id="MobiDB-lite"/>
    </source>
</evidence>